<dbReference type="EMBL" id="JFKF01000112">
    <property type="protein sequence ID" value="KDO02769.1"/>
    <property type="molecule type" value="Genomic_DNA"/>
</dbReference>
<name>A0A8E0WLI3_9RICK</name>
<protein>
    <submittedName>
        <fullName evidence="1">Uncharacterized protein</fullName>
    </submittedName>
</protein>
<dbReference type="RefSeq" id="WP_233466329.1">
    <property type="nucleotide sequence ID" value="NZ_CP113531.1"/>
</dbReference>
<organism evidence="1 2">
    <name type="scientific">Rickettsia tamurae subsp. buchneri</name>
    <dbReference type="NCBI Taxonomy" id="1462938"/>
    <lineage>
        <taxon>Bacteria</taxon>
        <taxon>Pseudomonadati</taxon>
        <taxon>Pseudomonadota</taxon>
        <taxon>Alphaproteobacteria</taxon>
        <taxon>Rickettsiales</taxon>
        <taxon>Rickettsiaceae</taxon>
        <taxon>Rickettsieae</taxon>
        <taxon>Rickettsia</taxon>
        <taxon>spotted fever group</taxon>
    </lineage>
</organism>
<dbReference type="AlphaFoldDB" id="A0A8E0WLI3"/>
<evidence type="ECO:0000313" key="2">
    <source>
        <dbReference type="Proteomes" id="UP000027161"/>
    </source>
</evidence>
<sequence length="70" mass="8306">MTTNVKNQQQDQNKIIEKGWIVKLPPIFATLIPAYEQDANIIDYTENYVDIIKFRKIELELQQVKNKLKE</sequence>
<reference evidence="1 2" key="1">
    <citation type="submission" date="2014-02" db="EMBL/GenBank/DDBJ databases">
        <title>Draft genome sequence of Rickettsia buchneri sp. nov. ISO7T.</title>
        <authorList>
            <person name="Felsheim R.F."/>
            <person name="Kurtti T.J."/>
            <person name="Munderloh U.G."/>
        </authorList>
    </citation>
    <scope>NUCLEOTIDE SEQUENCE [LARGE SCALE GENOMIC DNA]</scope>
    <source>
        <strain evidence="1 2">ISO7</strain>
    </source>
</reference>
<dbReference type="Proteomes" id="UP000027161">
    <property type="component" value="Unassembled WGS sequence"/>
</dbReference>
<evidence type="ECO:0000313" key="1">
    <source>
        <dbReference type="EMBL" id="KDO02769.1"/>
    </source>
</evidence>
<comment type="caution">
    <text evidence="1">The sequence shown here is derived from an EMBL/GenBank/DDBJ whole genome shotgun (WGS) entry which is preliminary data.</text>
</comment>
<accession>A0A8E0WLI3</accession>
<gene>
    <name evidence="1" type="ORF">REISMN_05235</name>
</gene>
<keyword evidence="2" id="KW-1185">Reference proteome</keyword>
<proteinExistence type="predicted"/>